<dbReference type="InterPro" id="IPR001628">
    <property type="entry name" value="Znf_hrmn_rcpt"/>
</dbReference>
<evidence type="ECO:0000256" key="4">
    <source>
        <dbReference type="ARBA" id="ARBA00023015"/>
    </source>
</evidence>
<evidence type="ECO:0000256" key="2">
    <source>
        <dbReference type="ARBA" id="ARBA00022771"/>
    </source>
</evidence>
<dbReference type="PROSITE" id="PS00031">
    <property type="entry name" value="NUCLEAR_REC_DBD_1"/>
    <property type="match status" value="1"/>
</dbReference>
<accession>A0A7R9QAP5</accession>
<evidence type="ECO:0000256" key="6">
    <source>
        <dbReference type="ARBA" id="ARBA00023163"/>
    </source>
</evidence>
<evidence type="ECO:0000259" key="9">
    <source>
        <dbReference type="PROSITE" id="PS51030"/>
    </source>
</evidence>
<dbReference type="GO" id="GO:0004879">
    <property type="term" value="F:nuclear receptor activity"/>
    <property type="evidence" value="ECO:0007669"/>
    <property type="project" value="TreeGrafter"/>
</dbReference>
<dbReference type="InterPro" id="IPR035500">
    <property type="entry name" value="NHR-like_dom_sf"/>
</dbReference>
<evidence type="ECO:0000256" key="3">
    <source>
        <dbReference type="ARBA" id="ARBA00022833"/>
    </source>
</evidence>
<dbReference type="OrthoDB" id="5799427at2759"/>
<evidence type="ECO:0000256" key="8">
    <source>
        <dbReference type="ARBA" id="ARBA00023242"/>
    </source>
</evidence>
<dbReference type="PRINTS" id="PR00047">
    <property type="entry name" value="STROIDFINGER"/>
</dbReference>
<evidence type="ECO:0000313" key="12">
    <source>
        <dbReference type="Proteomes" id="UP000728032"/>
    </source>
</evidence>
<reference evidence="11" key="1">
    <citation type="submission" date="2020-11" db="EMBL/GenBank/DDBJ databases">
        <authorList>
            <person name="Tran Van P."/>
        </authorList>
    </citation>
    <scope>NUCLEOTIDE SEQUENCE</scope>
</reference>
<dbReference type="EMBL" id="CAJPVJ010000328">
    <property type="protein sequence ID" value="CAG2162089.1"/>
    <property type="molecule type" value="Genomic_DNA"/>
</dbReference>
<dbReference type="SUPFAM" id="SSF48508">
    <property type="entry name" value="Nuclear receptor ligand-binding domain"/>
    <property type="match status" value="3"/>
</dbReference>
<sequence length="993" mass="115188">MSTKLKSCIVCGESAKGYNFGVITCQSCKAFFRRSAHKFNTIQSRKCGFGNNCDINVLNRRYCKKCRLNKCFAVGMRKERILNEKEKFLMRKKIEENRIKRLNMWSDTKLIEPTVSPESVGNTFNSDEEFMIHSTINFDSYINKIIAATTSLKGFQDICPDDQLTLVKYGCIEMKMLRAIIFYRYEYQCWVVEDCLLKVANELDCDHLILILLLPIVLFNPERPNIIHREVVILRGMGNRDSNEWILTDRERDIRRKKIEENKIKKLNNRVISDEDLCEYIKQIDNFYSNEYIDEINVSGVGDANHEDIPLPLSLEALVHSLNINETNIAINKQVTSETNNNNSNELSNEIINGLELAVIIHPSTQHSFINFNGLNKYEFNCLNELLSALSQMGRIPYMNCNMPSVRNTFNSMEEIMKYWTINFDPYISLIVDTIQKLSGFQEMCLNDQIALIKYGCLEFKILRAALYFNYEYQYWALKDNNDTIKANLSMFKNYKQNNSYNMLKKFLLRVANELDCDHLILILLMPIILFNPERPHIMHKEVTSTEIIRRFKCESDEDCNINVLNRKSCKKCRLNKCFAVGMRKEWILNEEERHLRRKQIEENRIRKLNKSYTSSKPIKGTVSQESDDSSDSSLSSLLADNTINSISDEEMCEYIMQIENFCSNESVDENNINITNGANSADIPLPLSLETIVESLDIYETNAKTNEQIVGNFTEVSNSSESNATNESENLNEVDSGLEMALIIHPSTHQPLTDLNSLNKHEFNCLKELLSALSQMGRIPFMNCNVNSVRNAFNSVEELMNYSINKFDAYIAEIIATIKRLSGFQSICFNDQIALIKYGCMEIKMLRAALFFNYEYQCWAFEDNNDTIKLNLNLFKSFKDNNTYNVLKKYLLRVANELDCDQLILILLMPIILFNPERPHIMHKEVIIYLRIKYGSESKVKTKFLRIFNVLHDIQKLQELHRQNFKIISPDKYGPLLKEILDVPATYTALCA</sequence>
<dbReference type="AlphaFoldDB" id="A0A7R9QAP5"/>
<keyword evidence="12" id="KW-1185">Reference proteome</keyword>
<gene>
    <name evidence="11" type="ORF">ONB1V03_LOCUS1689</name>
</gene>
<dbReference type="GO" id="GO:0008270">
    <property type="term" value="F:zinc ion binding"/>
    <property type="evidence" value="ECO:0007669"/>
    <property type="project" value="UniProtKB-KW"/>
</dbReference>
<dbReference type="InterPro" id="IPR013088">
    <property type="entry name" value="Znf_NHR/GATA"/>
</dbReference>
<keyword evidence="8" id="KW-0539">Nucleus</keyword>
<dbReference type="PROSITE" id="PS51030">
    <property type="entry name" value="NUCLEAR_REC_DBD_2"/>
    <property type="match status" value="2"/>
</dbReference>
<dbReference type="GO" id="GO:0030154">
    <property type="term" value="P:cell differentiation"/>
    <property type="evidence" value="ECO:0007669"/>
    <property type="project" value="TreeGrafter"/>
</dbReference>
<dbReference type="PRINTS" id="PR00398">
    <property type="entry name" value="STRDHORMONER"/>
</dbReference>
<dbReference type="PANTHER" id="PTHR24082">
    <property type="entry name" value="NUCLEAR HORMONE RECEPTOR"/>
    <property type="match status" value="1"/>
</dbReference>
<keyword evidence="1" id="KW-0479">Metal-binding</keyword>
<keyword evidence="2" id="KW-0863">Zinc-finger</keyword>
<feature type="domain" description="Nuclear receptor" evidence="9">
    <location>
        <begin position="550"/>
        <end position="590"/>
    </location>
</feature>
<evidence type="ECO:0000259" key="10">
    <source>
        <dbReference type="PROSITE" id="PS51843"/>
    </source>
</evidence>
<dbReference type="SMART" id="SM00399">
    <property type="entry name" value="ZnF_C4"/>
    <property type="match status" value="2"/>
</dbReference>
<keyword evidence="6" id="KW-0804">Transcription</keyword>
<dbReference type="GO" id="GO:0045944">
    <property type="term" value="P:positive regulation of transcription by RNA polymerase II"/>
    <property type="evidence" value="ECO:0007669"/>
    <property type="project" value="TreeGrafter"/>
</dbReference>
<dbReference type="Gene3D" id="1.10.565.10">
    <property type="entry name" value="Retinoid X Receptor"/>
    <property type="match status" value="3"/>
</dbReference>
<feature type="domain" description="NR LBD" evidence="10">
    <location>
        <begin position="385"/>
        <end position="626"/>
    </location>
</feature>
<keyword evidence="7" id="KW-0675">Receptor</keyword>
<dbReference type="SUPFAM" id="SSF57716">
    <property type="entry name" value="Glucocorticoid receptor-like (DNA-binding domain)"/>
    <property type="match status" value="2"/>
</dbReference>
<proteinExistence type="predicted"/>
<dbReference type="EMBL" id="OC915153">
    <property type="protein sequence ID" value="CAD7638951.1"/>
    <property type="molecule type" value="Genomic_DNA"/>
</dbReference>
<feature type="domain" description="NR LBD" evidence="10">
    <location>
        <begin position="766"/>
        <end position="993"/>
    </location>
</feature>
<dbReference type="Gene3D" id="3.30.50.10">
    <property type="entry name" value="Erythroid Transcription Factor GATA-1, subunit A"/>
    <property type="match status" value="1"/>
</dbReference>
<evidence type="ECO:0000313" key="11">
    <source>
        <dbReference type="EMBL" id="CAD7638951.1"/>
    </source>
</evidence>
<dbReference type="Proteomes" id="UP000728032">
    <property type="component" value="Unassembled WGS sequence"/>
</dbReference>
<dbReference type="InterPro" id="IPR000536">
    <property type="entry name" value="Nucl_hrmn_rcpt_lig-bd"/>
</dbReference>
<keyword evidence="5" id="KW-0238">DNA-binding</keyword>
<keyword evidence="4" id="KW-0805">Transcription regulation</keyword>
<evidence type="ECO:0000256" key="1">
    <source>
        <dbReference type="ARBA" id="ARBA00022723"/>
    </source>
</evidence>
<dbReference type="GO" id="GO:0000978">
    <property type="term" value="F:RNA polymerase II cis-regulatory region sequence-specific DNA binding"/>
    <property type="evidence" value="ECO:0007669"/>
    <property type="project" value="TreeGrafter"/>
</dbReference>
<dbReference type="PROSITE" id="PS51843">
    <property type="entry name" value="NR_LBD"/>
    <property type="match status" value="2"/>
</dbReference>
<dbReference type="InterPro" id="IPR001723">
    <property type="entry name" value="Nuclear_hrmn_rcpt"/>
</dbReference>
<dbReference type="Pfam" id="PF00105">
    <property type="entry name" value="zf-C4"/>
    <property type="match status" value="2"/>
</dbReference>
<organism evidence="11">
    <name type="scientific">Oppiella nova</name>
    <dbReference type="NCBI Taxonomy" id="334625"/>
    <lineage>
        <taxon>Eukaryota</taxon>
        <taxon>Metazoa</taxon>
        <taxon>Ecdysozoa</taxon>
        <taxon>Arthropoda</taxon>
        <taxon>Chelicerata</taxon>
        <taxon>Arachnida</taxon>
        <taxon>Acari</taxon>
        <taxon>Acariformes</taxon>
        <taxon>Sarcoptiformes</taxon>
        <taxon>Oribatida</taxon>
        <taxon>Brachypylina</taxon>
        <taxon>Oppioidea</taxon>
        <taxon>Oppiidae</taxon>
        <taxon>Oppiella</taxon>
    </lineage>
</organism>
<dbReference type="PANTHER" id="PTHR24082:SF283">
    <property type="entry name" value="NUCLEAR HORMONE RECEPTOR HR96"/>
    <property type="match status" value="1"/>
</dbReference>
<keyword evidence="3" id="KW-0862">Zinc</keyword>
<name>A0A7R9QAP5_9ACAR</name>
<dbReference type="InterPro" id="IPR050234">
    <property type="entry name" value="Nuclear_hormone_rcpt_NR1"/>
</dbReference>
<protein>
    <submittedName>
        <fullName evidence="11">Uncharacterized protein</fullName>
    </submittedName>
</protein>
<evidence type="ECO:0000256" key="7">
    <source>
        <dbReference type="ARBA" id="ARBA00023170"/>
    </source>
</evidence>
<feature type="domain" description="Nuclear receptor" evidence="9">
    <location>
        <begin position="5"/>
        <end position="83"/>
    </location>
</feature>
<evidence type="ECO:0000256" key="5">
    <source>
        <dbReference type="ARBA" id="ARBA00023125"/>
    </source>
</evidence>
<dbReference type="GO" id="GO:0000122">
    <property type="term" value="P:negative regulation of transcription by RNA polymerase II"/>
    <property type="evidence" value="ECO:0007669"/>
    <property type="project" value="TreeGrafter"/>
</dbReference>